<accession>A0A1F6UMD1</accession>
<name>A0A1F6UMD1_9PROT</name>
<feature type="non-terminal residue" evidence="2">
    <location>
        <position position="367"/>
    </location>
</feature>
<dbReference type="AlphaFoldDB" id="A0A1F6UMD1"/>
<keyword evidence="1" id="KW-0812">Transmembrane</keyword>
<dbReference type="Proteomes" id="UP000177950">
    <property type="component" value="Unassembled WGS sequence"/>
</dbReference>
<evidence type="ECO:0000256" key="1">
    <source>
        <dbReference type="SAM" id="Phobius"/>
    </source>
</evidence>
<feature type="transmembrane region" description="Helical" evidence="1">
    <location>
        <begin position="327"/>
        <end position="349"/>
    </location>
</feature>
<gene>
    <name evidence="2" type="ORF">A2V58_05465</name>
</gene>
<feature type="transmembrane region" description="Helical" evidence="1">
    <location>
        <begin position="15"/>
        <end position="36"/>
    </location>
</feature>
<proteinExistence type="predicted"/>
<comment type="caution">
    <text evidence="2">The sequence shown here is derived from an EMBL/GenBank/DDBJ whole genome shotgun (WGS) entry which is preliminary data.</text>
</comment>
<feature type="transmembrane region" description="Helical" evidence="1">
    <location>
        <begin position="286"/>
        <end position="306"/>
    </location>
</feature>
<feature type="transmembrane region" description="Helical" evidence="1">
    <location>
        <begin position="245"/>
        <end position="266"/>
    </location>
</feature>
<keyword evidence="1" id="KW-0472">Membrane</keyword>
<keyword evidence="1" id="KW-1133">Transmembrane helix</keyword>
<protein>
    <submittedName>
        <fullName evidence="2">Uncharacterized protein</fullName>
    </submittedName>
</protein>
<evidence type="ECO:0000313" key="2">
    <source>
        <dbReference type="EMBL" id="OGI58541.1"/>
    </source>
</evidence>
<evidence type="ECO:0000313" key="3">
    <source>
        <dbReference type="Proteomes" id="UP000177950"/>
    </source>
</evidence>
<dbReference type="EMBL" id="MFSV01000071">
    <property type="protein sequence ID" value="OGI58541.1"/>
    <property type="molecule type" value="Genomic_DNA"/>
</dbReference>
<reference evidence="2 3" key="1">
    <citation type="journal article" date="2016" name="Nat. Commun.">
        <title>Thousands of microbial genomes shed light on interconnected biogeochemical processes in an aquifer system.</title>
        <authorList>
            <person name="Anantharaman K."/>
            <person name="Brown C.T."/>
            <person name="Hug L.A."/>
            <person name="Sharon I."/>
            <person name="Castelle C.J."/>
            <person name="Probst A.J."/>
            <person name="Thomas B.C."/>
            <person name="Singh A."/>
            <person name="Wilkins M.J."/>
            <person name="Karaoz U."/>
            <person name="Brodie E.L."/>
            <person name="Williams K.H."/>
            <person name="Hubbard S.S."/>
            <person name="Banfield J.F."/>
        </authorList>
    </citation>
    <scope>NUCLEOTIDE SEQUENCE [LARGE SCALE GENOMIC DNA]</scope>
</reference>
<organism evidence="2 3">
    <name type="scientific">Candidatus Muproteobacteria bacterium RBG_19FT_COMBO_61_10</name>
    <dbReference type="NCBI Taxonomy" id="1817761"/>
    <lineage>
        <taxon>Bacteria</taxon>
        <taxon>Pseudomonadati</taxon>
        <taxon>Pseudomonadota</taxon>
        <taxon>Candidatus Muproteobacteria</taxon>
    </lineage>
</organism>
<sequence>MATWQSWLFWPDNTLASVLVLALIALPFLYGARIPVPATIRSLSRLISNPLRITARWLLVTAQELRARNQIVLLAHGREEVGKAIEREFERIAKVVQRDLHGYPALQRKLMDEITRIEEDYKKCGEVPMPPPEWTKAVAVIAEIKPSGDGLVEKILDDISASIDKIYNKVVAEYRRSYGERHKILKGFMPFWRSVDRTLSRVDQNLTSLQATASRIDAQIDRYKEIKSGADKVEHALTSSATNQFIISGLVMLIAIGGAFVNFLLIERPMSAMVGGGDYILGNIQTSQVAAMVIIFFETLMGLFLMESMRFTHLFPLSNIDERMRQRMVWISFTILLILAGVEVALAVMRDLIVSADLALKQTLGGG</sequence>